<accession>A0A3G9J8Q7</accession>
<dbReference type="EMBL" id="AP019308">
    <property type="protein sequence ID" value="BBH24735.1"/>
    <property type="molecule type" value="Genomic_DNA"/>
</dbReference>
<dbReference type="KEGG" id="pbk:Back11_60800"/>
<proteinExistence type="predicted"/>
<dbReference type="PROSITE" id="PS51186">
    <property type="entry name" value="GNAT"/>
    <property type="match status" value="1"/>
</dbReference>
<name>A0A3G9J8Q7_9BACL</name>
<dbReference type="PANTHER" id="PTHR43792:SF9">
    <property type="entry name" value="RIBOSOMAL-PROTEIN-ALANINE ACETYLTRANSFERASE"/>
    <property type="match status" value="1"/>
</dbReference>
<reference evidence="1 2" key="1">
    <citation type="submission" date="2018-11" db="EMBL/GenBank/DDBJ databases">
        <title>Complete genome sequence of Paenibacillus baekrokdamisoli strain KCTC 33723.</title>
        <authorList>
            <person name="Kang S.W."/>
            <person name="Lee K.C."/>
            <person name="Kim K.K."/>
            <person name="Kim J.S."/>
            <person name="Kim D.S."/>
            <person name="Ko S.H."/>
            <person name="Yang S.H."/>
            <person name="Lee J.S."/>
        </authorList>
    </citation>
    <scope>NUCLEOTIDE SEQUENCE [LARGE SCALE GENOMIC DNA]</scope>
    <source>
        <strain evidence="1 2">KCTC 33723</strain>
    </source>
</reference>
<dbReference type="InterPro" id="IPR051531">
    <property type="entry name" value="N-acetyltransferase"/>
</dbReference>
<keyword evidence="2" id="KW-1185">Reference proteome</keyword>
<dbReference type="SUPFAM" id="SSF55729">
    <property type="entry name" value="Acyl-CoA N-acyltransferases (Nat)"/>
    <property type="match status" value="1"/>
</dbReference>
<dbReference type="Pfam" id="PF13302">
    <property type="entry name" value="Acetyltransf_3"/>
    <property type="match status" value="1"/>
</dbReference>
<dbReference type="InterPro" id="IPR016181">
    <property type="entry name" value="Acyl_CoA_acyltransferase"/>
</dbReference>
<dbReference type="GO" id="GO:0005737">
    <property type="term" value="C:cytoplasm"/>
    <property type="evidence" value="ECO:0007669"/>
    <property type="project" value="TreeGrafter"/>
</dbReference>
<keyword evidence="1" id="KW-0808">Transferase</keyword>
<evidence type="ECO:0000313" key="1">
    <source>
        <dbReference type="EMBL" id="BBH24735.1"/>
    </source>
</evidence>
<dbReference type="Proteomes" id="UP000275368">
    <property type="component" value="Chromosome"/>
</dbReference>
<gene>
    <name evidence="1" type="ORF">Back11_60800</name>
</gene>
<organism evidence="1 2">
    <name type="scientific">Paenibacillus baekrokdamisoli</name>
    <dbReference type="NCBI Taxonomy" id="1712516"/>
    <lineage>
        <taxon>Bacteria</taxon>
        <taxon>Bacillati</taxon>
        <taxon>Bacillota</taxon>
        <taxon>Bacilli</taxon>
        <taxon>Bacillales</taxon>
        <taxon>Paenibacillaceae</taxon>
        <taxon>Paenibacillus</taxon>
    </lineage>
</organism>
<dbReference type="OrthoDB" id="9785602at2"/>
<dbReference type="InterPro" id="IPR000182">
    <property type="entry name" value="GNAT_dom"/>
</dbReference>
<protein>
    <submittedName>
        <fullName evidence="1">N-acetyltransferase</fullName>
    </submittedName>
</protein>
<dbReference type="RefSeq" id="WP_125665135.1">
    <property type="nucleotide sequence ID" value="NZ_AP019308.1"/>
</dbReference>
<sequence length="182" mass="21710">MKQFPVLESERLVLRQLKQEDSKELFQYFSKDEVTEYYDLESFKEIKQAEELIQSWNRKFESNQGIRWGISLKSEDRIIGTCGYHNWLKEHYKAEIGYELNPEFWLKGIMTEAIKEIIKFGFNELELNRIEAFIDPGNISSRKLLVKTGLREEGLLKEYFFEKNQFVDAAIFAILRKDYKGK</sequence>
<dbReference type="AlphaFoldDB" id="A0A3G9J8Q7"/>
<dbReference type="PANTHER" id="PTHR43792">
    <property type="entry name" value="GNAT FAMILY, PUTATIVE (AFU_ORTHOLOGUE AFUA_3G00765)-RELATED-RELATED"/>
    <property type="match status" value="1"/>
</dbReference>
<dbReference type="GO" id="GO:0008999">
    <property type="term" value="F:protein-N-terminal-alanine acetyltransferase activity"/>
    <property type="evidence" value="ECO:0007669"/>
    <property type="project" value="TreeGrafter"/>
</dbReference>
<evidence type="ECO:0000313" key="2">
    <source>
        <dbReference type="Proteomes" id="UP000275368"/>
    </source>
</evidence>
<dbReference type="Gene3D" id="3.40.630.30">
    <property type="match status" value="1"/>
</dbReference>